<proteinExistence type="predicted"/>
<evidence type="ECO:0000256" key="9">
    <source>
        <dbReference type="ARBA" id="ARBA00023237"/>
    </source>
</evidence>
<keyword evidence="9" id="KW-0998">Cell outer membrane</keyword>
<accession>A9E0N2</accession>
<dbReference type="SUPFAM" id="SSF56925">
    <property type="entry name" value="OMPA-like"/>
    <property type="match status" value="2"/>
</dbReference>
<dbReference type="InterPro" id="IPR011250">
    <property type="entry name" value="OMP/PagP_B-barrel"/>
</dbReference>
<keyword evidence="4" id="KW-0812">Transmembrane</keyword>
<dbReference type="GO" id="GO:0009279">
    <property type="term" value="C:cell outer membrane"/>
    <property type="evidence" value="ECO:0007669"/>
    <property type="project" value="UniProtKB-SubCell"/>
</dbReference>
<keyword evidence="7" id="KW-0626">Porin</keyword>
<dbReference type="InterPro" id="IPR050330">
    <property type="entry name" value="Bact_OuterMem_StrucFunc"/>
</dbReference>
<reference evidence="12 13" key="1">
    <citation type="journal article" date="2011" name="J. Bacteriol.">
        <title>Genome sequence of the algicidal bacterium Kordia algicida OT-1.</title>
        <authorList>
            <person name="Lee H.S."/>
            <person name="Kang S.G."/>
            <person name="Kwon K.K."/>
            <person name="Lee J.H."/>
            <person name="Kim S.J."/>
        </authorList>
    </citation>
    <scope>NUCLEOTIDE SEQUENCE [LARGE SCALE GENOMIC DNA]</scope>
    <source>
        <strain evidence="12 13">OT-1</strain>
    </source>
</reference>
<keyword evidence="13" id="KW-1185">Reference proteome</keyword>
<dbReference type="InterPro" id="IPR036737">
    <property type="entry name" value="OmpA-like_sf"/>
</dbReference>
<evidence type="ECO:0000313" key="12">
    <source>
        <dbReference type="EMBL" id="EDP95903.1"/>
    </source>
</evidence>
<dbReference type="RefSeq" id="WP_007093738.1">
    <property type="nucleotide sequence ID" value="NZ_CP142125.1"/>
</dbReference>
<keyword evidence="8 10" id="KW-0472">Membrane</keyword>
<evidence type="ECO:0000256" key="5">
    <source>
        <dbReference type="ARBA" id="ARBA00022729"/>
    </source>
</evidence>
<evidence type="ECO:0000256" key="1">
    <source>
        <dbReference type="ARBA" id="ARBA00004571"/>
    </source>
</evidence>
<dbReference type="GO" id="GO:0015288">
    <property type="term" value="F:porin activity"/>
    <property type="evidence" value="ECO:0007669"/>
    <property type="project" value="UniProtKB-KW"/>
</dbReference>
<dbReference type="PANTHER" id="PTHR30329">
    <property type="entry name" value="STATOR ELEMENT OF FLAGELLAR MOTOR COMPLEX"/>
    <property type="match status" value="1"/>
</dbReference>
<evidence type="ECO:0000256" key="7">
    <source>
        <dbReference type="ARBA" id="ARBA00023114"/>
    </source>
</evidence>
<evidence type="ECO:0000259" key="11">
    <source>
        <dbReference type="PROSITE" id="PS51123"/>
    </source>
</evidence>
<organism evidence="12 13">
    <name type="scientific">Kordia algicida OT-1</name>
    <dbReference type="NCBI Taxonomy" id="391587"/>
    <lineage>
        <taxon>Bacteria</taxon>
        <taxon>Pseudomonadati</taxon>
        <taxon>Bacteroidota</taxon>
        <taxon>Flavobacteriia</taxon>
        <taxon>Flavobacteriales</taxon>
        <taxon>Flavobacteriaceae</taxon>
        <taxon>Kordia</taxon>
    </lineage>
</organism>
<evidence type="ECO:0000256" key="4">
    <source>
        <dbReference type="ARBA" id="ARBA00022692"/>
    </source>
</evidence>
<dbReference type="eggNOG" id="COG2885">
    <property type="taxonomic scope" value="Bacteria"/>
</dbReference>
<dbReference type="InterPro" id="IPR003367">
    <property type="entry name" value="Thrombospondin_3-like_rpt"/>
</dbReference>
<dbReference type="Pfam" id="PF00691">
    <property type="entry name" value="OmpA"/>
    <property type="match status" value="1"/>
</dbReference>
<dbReference type="InterPro" id="IPR006664">
    <property type="entry name" value="OMP_bac"/>
</dbReference>
<dbReference type="PRINTS" id="PR01021">
    <property type="entry name" value="OMPADOMAIN"/>
</dbReference>
<dbReference type="PANTHER" id="PTHR30329:SF21">
    <property type="entry name" value="LIPOPROTEIN YIAD-RELATED"/>
    <property type="match status" value="1"/>
</dbReference>
<dbReference type="CDD" id="cd07185">
    <property type="entry name" value="OmpA_C-like"/>
    <property type="match status" value="1"/>
</dbReference>
<dbReference type="Pfam" id="PF02412">
    <property type="entry name" value="TSP_3"/>
    <property type="match status" value="3"/>
</dbReference>
<dbReference type="HOGENOM" id="CLU_442648_0_0_10"/>
<dbReference type="PROSITE" id="PS51123">
    <property type="entry name" value="OMPA_2"/>
    <property type="match status" value="1"/>
</dbReference>
<evidence type="ECO:0000256" key="6">
    <source>
        <dbReference type="ARBA" id="ARBA00023065"/>
    </source>
</evidence>
<dbReference type="GO" id="GO:0046930">
    <property type="term" value="C:pore complex"/>
    <property type="evidence" value="ECO:0007669"/>
    <property type="project" value="UniProtKB-KW"/>
</dbReference>
<dbReference type="Proteomes" id="UP000002945">
    <property type="component" value="Unassembled WGS sequence"/>
</dbReference>
<gene>
    <name evidence="12" type="ORF">KAOT1_05847</name>
</gene>
<keyword evidence="6" id="KW-0406">Ion transport</keyword>
<feature type="domain" description="OmpA-like" evidence="11">
    <location>
        <begin position="512"/>
        <end position="634"/>
    </location>
</feature>
<protein>
    <submittedName>
        <fullName evidence="12">OmpA/MotB</fullName>
    </submittedName>
</protein>
<dbReference type="Gene3D" id="2.40.160.20">
    <property type="match status" value="2"/>
</dbReference>
<dbReference type="AlphaFoldDB" id="A9E0N2"/>
<dbReference type="GO" id="GO:0006811">
    <property type="term" value="P:monoatomic ion transport"/>
    <property type="evidence" value="ECO:0007669"/>
    <property type="project" value="UniProtKB-KW"/>
</dbReference>
<dbReference type="STRING" id="391587.KAOT1_05847"/>
<dbReference type="InterPro" id="IPR028974">
    <property type="entry name" value="TSP_type-3_rpt"/>
</dbReference>
<evidence type="ECO:0000256" key="10">
    <source>
        <dbReference type="PROSITE-ProRule" id="PRU00473"/>
    </source>
</evidence>
<dbReference type="GO" id="GO:0005509">
    <property type="term" value="F:calcium ion binding"/>
    <property type="evidence" value="ECO:0007669"/>
    <property type="project" value="InterPro"/>
</dbReference>
<evidence type="ECO:0000256" key="2">
    <source>
        <dbReference type="ARBA" id="ARBA00022448"/>
    </source>
</evidence>
<dbReference type="InterPro" id="IPR006665">
    <property type="entry name" value="OmpA-like"/>
</dbReference>
<evidence type="ECO:0000256" key="3">
    <source>
        <dbReference type="ARBA" id="ARBA00022452"/>
    </source>
</evidence>
<keyword evidence="5" id="KW-0732">Signal</keyword>
<keyword evidence="2" id="KW-0813">Transport</keyword>
<comment type="subcellular location">
    <subcellularLocation>
        <location evidence="1">Cell outer membrane</location>
        <topology evidence="1">Multi-pass membrane protein</topology>
    </subcellularLocation>
</comment>
<dbReference type="EMBL" id="ABIB01000006">
    <property type="protein sequence ID" value="EDP95903.1"/>
    <property type="molecule type" value="Genomic_DNA"/>
</dbReference>
<sequence length="635" mass="70057">MKVKVYNLKNDLFKISNIMKRKYAIITLTLSMFVWAQTSFSQNTDKNWYVETGVTATDFFPVGEDAPQGEFMDEFLNLNDHWNLGYYLGVSRNLTNNLSISARGTINEISKFGSFGDADESVLVDNLKYYALDGMINYNFGQGKLRPYIAVGGGYTWLEEGPFNTSGNTAGDLVGAGTVNGSVGFNYWISDKFAINLQTTYKHVFKDYLPKHWNHNLGISYKLGTTQQEGTETTPMTSKIGRWSFEAGLSAVDFYPVGEDAPQGEYFDEFFNLNDHWNLGFYVGVNRELTDNLSISAKGTINEISKYGDFGDADESLLVDNLKYYALDGMINYNFGKGKLRPFLAVGGGYSWLEEGAFNTSSETPGDIVGAGTVNGSVGLKYWLSDKIGVNLQTTYKHSFKDYLPKHFDHNLGVVYRLSSSEKEEENNDRDGDGIPDEFDICPDTPGIAQFGGCPDTDGDGVADKDDLCPEIKGEIEYGGCPDTDGDGFPDNKDKCPTVVGTIEGCPAEVVETEVVTIPDPAVGERKVYFDFDSSKLDKNAKEILDNIAANLKNDAGYNISIIGHADSRGTDRYNDKLSIERAQVIKNYLDSKKLSNSNITITGKGESAPIAPNTTPEGRAKNRRVELIINISAK</sequence>
<comment type="caution">
    <text evidence="12">The sequence shown here is derived from an EMBL/GenBank/DDBJ whole genome shotgun (WGS) entry which is preliminary data.</text>
</comment>
<evidence type="ECO:0000256" key="8">
    <source>
        <dbReference type="ARBA" id="ARBA00023136"/>
    </source>
</evidence>
<dbReference type="SUPFAM" id="SSF103647">
    <property type="entry name" value="TSP type-3 repeat"/>
    <property type="match status" value="1"/>
</dbReference>
<keyword evidence="3" id="KW-1134">Transmembrane beta strand</keyword>
<dbReference type="SUPFAM" id="SSF103088">
    <property type="entry name" value="OmpA-like"/>
    <property type="match status" value="1"/>
</dbReference>
<name>A9E0N2_9FLAO</name>
<evidence type="ECO:0000313" key="13">
    <source>
        <dbReference type="Proteomes" id="UP000002945"/>
    </source>
</evidence>
<dbReference type="GO" id="GO:0007155">
    <property type="term" value="P:cell adhesion"/>
    <property type="evidence" value="ECO:0007669"/>
    <property type="project" value="InterPro"/>
</dbReference>
<dbReference type="Gene3D" id="3.30.1330.60">
    <property type="entry name" value="OmpA-like domain"/>
    <property type="match status" value="1"/>
</dbReference>